<dbReference type="CDD" id="cd06558">
    <property type="entry name" value="crotonase-like"/>
    <property type="match status" value="1"/>
</dbReference>
<name>A0ABW0U3D5_9BACL</name>
<comment type="caution">
    <text evidence="3">The sequence shown here is derived from an EMBL/GenBank/DDBJ whole genome shotgun (WGS) entry which is preliminary data.</text>
</comment>
<evidence type="ECO:0000313" key="4">
    <source>
        <dbReference type="Proteomes" id="UP001596071"/>
    </source>
</evidence>
<gene>
    <name evidence="3" type="ORF">ACFPTP_15780</name>
</gene>
<dbReference type="SUPFAM" id="SSF52096">
    <property type="entry name" value="ClpP/crotonase"/>
    <property type="match status" value="1"/>
</dbReference>
<organism evidence="3 4">
    <name type="scientific">Sporosarcina koreensis</name>
    <dbReference type="NCBI Taxonomy" id="334735"/>
    <lineage>
        <taxon>Bacteria</taxon>
        <taxon>Bacillati</taxon>
        <taxon>Bacillota</taxon>
        <taxon>Bacilli</taxon>
        <taxon>Bacillales</taxon>
        <taxon>Caryophanaceae</taxon>
        <taxon>Sporosarcina</taxon>
    </lineage>
</organism>
<dbReference type="Proteomes" id="UP001596071">
    <property type="component" value="Unassembled WGS sequence"/>
</dbReference>
<keyword evidence="4" id="KW-1185">Reference proteome</keyword>
<accession>A0ABW0U3D5</accession>
<protein>
    <submittedName>
        <fullName evidence="3">Enoyl-CoA hydratase/isomerase family protein</fullName>
    </submittedName>
</protein>
<dbReference type="InterPro" id="IPR029045">
    <property type="entry name" value="ClpP/crotonase-like_dom_sf"/>
</dbReference>
<dbReference type="EMBL" id="JBHSNP010000028">
    <property type="protein sequence ID" value="MFC5604695.1"/>
    <property type="molecule type" value="Genomic_DNA"/>
</dbReference>
<dbReference type="Pfam" id="PF00378">
    <property type="entry name" value="ECH_1"/>
    <property type="match status" value="1"/>
</dbReference>
<evidence type="ECO:0000313" key="3">
    <source>
        <dbReference type="EMBL" id="MFC5604695.1"/>
    </source>
</evidence>
<comment type="similarity">
    <text evidence="1 2">Belongs to the enoyl-CoA hydratase/isomerase family.</text>
</comment>
<evidence type="ECO:0000256" key="2">
    <source>
        <dbReference type="RuleBase" id="RU003707"/>
    </source>
</evidence>
<dbReference type="InterPro" id="IPR014748">
    <property type="entry name" value="Enoyl-CoA_hydra_C"/>
</dbReference>
<proteinExistence type="inferred from homology"/>
<evidence type="ECO:0000256" key="1">
    <source>
        <dbReference type="ARBA" id="ARBA00005254"/>
    </source>
</evidence>
<sequence length="260" mass="28954">MRYDQYHSINIQMDGAVCIVSLNKPELRNALAEEMREELKDFFRTVDDDHSVRSIVLTGKGSVFSAGGDLKALQQVDSKEIQNRMEKSQELIRIMLRLQKPIIAAVHGAAAGAGFSLALACDLICAAKSAVFIQSFIKIALVPDLGALHFLPQLVGRHKAMELMLLGEKVHADEMQKLGVVNRVVEDEELFGETFRIARQLADNPSLAMGLIKQMATSGTLEELKNTFEAEKQSQSICFESADFKEGVQAFFEKRKPIYH</sequence>
<dbReference type="PANTHER" id="PTHR43459">
    <property type="entry name" value="ENOYL-COA HYDRATASE"/>
    <property type="match status" value="1"/>
</dbReference>
<dbReference type="Gene3D" id="3.90.226.10">
    <property type="entry name" value="2-enoyl-CoA Hydratase, Chain A, domain 1"/>
    <property type="match status" value="1"/>
</dbReference>
<dbReference type="Gene3D" id="1.10.12.10">
    <property type="entry name" value="Lyase 2-enoyl-coa Hydratase, Chain A, domain 2"/>
    <property type="match status" value="1"/>
</dbReference>
<dbReference type="PANTHER" id="PTHR43459:SF1">
    <property type="entry name" value="EG:BACN32G11.4 PROTEIN"/>
    <property type="match status" value="1"/>
</dbReference>
<dbReference type="InterPro" id="IPR018376">
    <property type="entry name" value="Enoyl-CoA_hyd/isom_CS"/>
</dbReference>
<dbReference type="InterPro" id="IPR001753">
    <property type="entry name" value="Enoyl-CoA_hydra/iso"/>
</dbReference>
<dbReference type="PROSITE" id="PS00166">
    <property type="entry name" value="ENOYL_COA_HYDRATASE"/>
    <property type="match status" value="1"/>
</dbReference>
<reference evidence="4" key="1">
    <citation type="journal article" date="2019" name="Int. J. Syst. Evol. Microbiol.">
        <title>The Global Catalogue of Microorganisms (GCM) 10K type strain sequencing project: providing services to taxonomists for standard genome sequencing and annotation.</title>
        <authorList>
            <consortium name="The Broad Institute Genomics Platform"/>
            <consortium name="The Broad Institute Genome Sequencing Center for Infectious Disease"/>
            <person name="Wu L."/>
            <person name="Ma J."/>
        </authorList>
    </citation>
    <scope>NUCLEOTIDE SEQUENCE [LARGE SCALE GENOMIC DNA]</scope>
    <source>
        <strain evidence="4">KACC 11299</strain>
    </source>
</reference>
<dbReference type="RefSeq" id="WP_381446723.1">
    <property type="nucleotide sequence ID" value="NZ_JBHSNP010000028.1"/>
</dbReference>